<dbReference type="SMART" id="SM00387">
    <property type="entry name" value="HATPase_c"/>
    <property type="match status" value="1"/>
</dbReference>
<dbReference type="Proteomes" id="UP000631421">
    <property type="component" value="Unassembled WGS sequence"/>
</dbReference>
<keyword evidence="8" id="KW-0067">ATP-binding</keyword>
<dbReference type="FunFam" id="3.30.565.10:FF:000010">
    <property type="entry name" value="Sensor histidine kinase RcsC"/>
    <property type="match status" value="1"/>
</dbReference>
<dbReference type="Pfam" id="PF02518">
    <property type="entry name" value="HATPase_c"/>
    <property type="match status" value="1"/>
</dbReference>
<dbReference type="Gene3D" id="3.30.450.20">
    <property type="entry name" value="PAS domain"/>
    <property type="match status" value="2"/>
</dbReference>
<evidence type="ECO:0000256" key="9">
    <source>
        <dbReference type="ARBA" id="ARBA00023012"/>
    </source>
</evidence>
<feature type="domain" description="Response regulatory" evidence="16">
    <location>
        <begin position="904"/>
        <end position="1028"/>
    </location>
</feature>
<reference evidence="18" key="1">
    <citation type="journal article" date="2015" name="ISME J.">
        <title>Draft Genome Sequence of Streptomyces incarnatus NRRL8089, which Produces the Nucleoside Antibiotic Sinefungin.</title>
        <authorList>
            <person name="Oshima K."/>
            <person name="Hattori M."/>
            <person name="Shimizu H."/>
            <person name="Fukuda K."/>
            <person name="Nemoto M."/>
            <person name="Inagaki K."/>
            <person name="Tamura T."/>
        </authorList>
    </citation>
    <scope>NUCLEOTIDE SEQUENCE</scope>
    <source>
        <strain evidence="18">FACHB-1277</strain>
    </source>
</reference>
<dbReference type="InterPro" id="IPR001789">
    <property type="entry name" value="Sig_transdc_resp-reg_receiver"/>
</dbReference>
<dbReference type="CDD" id="cd00082">
    <property type="entry name" value="HisKA"/>
    <property type="match status" value="1"/>
</dbReference>
<feature type="modified residue" description="4-aspartylphosphate" evidence="13">
    <location>
        <position position="960"/>
    </location>
</feature>
<name>A0A926Z6W3_9CYAN</name>
<dbReference type="InterPro" id="IPR000014">
    <property type="entry name" value="PAS"/>
</dbReference>
<sequence>MLTKKTILIVDDSRTDRALYRHYIEHDSENKYQFLEAESIEDGLLMWRSRQPDVLLIDLRLVDGSGMQILKTMQQEIYDEQQEKILQNNIFKNVIRKNDDYVGVIPKLPVIVITGSDHVRDAVDAMQAGAFDYLIKSEVTQSSLLQSIRNLYAYLVLNEQLEQSQKRELIVSRIALKVRQNLILNDICQAIAIEVRQFLQANRTVIYKFNADQTRKIIAESVIEPWISCMNFTSDCPCVMPEQAQMEKYIEGQICASSDIYNSNFSDCHVQMLSAFQVKANLVAPIVLTDYVGKGYQTLWGLLIVHQCDAPRHWHDYEMQFLHQVSTQLAIAIQQSLIYQDLQIANESLERQVQERTRALAYSENKLRSIVDNLPDAINLISDDGIYLESKQHELRHHLFSSASNIVGKSIFAVLPPEIADRKFRAIKTAIATGQAQCYEQVFEMDGNLYCEEVRIVKIDNHSVLCLARDVKERREAEMALRKSEERFQKIMATVPGAIQIFVQHVDGSSAFEYVSPGFENINEITVETVCQNPNLVFEQVHRDDIDGLLYKVAESSRTLKTLLHECRIITTSGKTKWLQFNSQPERRSNGDIYWYGVVFDVTSQKETEVDLAKAKELAEAANRAKSDFLANMSHEIRTPMNGVLGMAQLLATTPLREDQRNFVQVILDSGDILMMIINDILDFSKLESGKLQLEQKPFNIFNTVNSVCNLLNKQAADKGVKLQYHINEANNDANNNYFIGDQGRLKQILINLIGNAIKFTEHGDVTIAYKCKPLQQEGQGIYEFEFTIADTGIGIPRDRIGSLFKPFTQADASISRQYGGTGLGLAICKRFVEMMGGHTWVESHGNIGGNPPPNWLPNYATGDRHGAKFYFTVQLPLSQMPKVAIAKPPSDLSEVNAKDLPLRILLVEDNIFNQKIVQIMLERMGYEIAIANNGEECLALLFGQGDPPPTLSYDLVLMDVQMPVMDGLTATKLIRQRSGSASCPWIVALTADVMPEDYESCLKAGMNDYISKPIDIKALKRSLQHFVLTYRKG</sequence>
<dbReference type="SUPFAM" id="SSF55874">
    <property type="entry name" value="ATPase domain of HSP90 chaperone/DNA topoisomerase II/histidine kinase"/>
    <property type="match status" value="1"/>
</dbReference>
<dbReference type="InterPro" id="IPR036890">
    <property type="entry name" value="HATPase_C_sf"/>
</dbReference>
<dbReference type="PRINTS" id="PR00344">
    <property type="entry name" value="BCTRLSENSOR"/>
</dbReference>
<keyword evidence="19" id="KW-1185">Reference proteome</keyword>
<proteinExistence type="inferred from homology"/>
<dbReference type="InterPro" id="IPR029016">
    <property type="entry name" value="GAF-like_dom_sf"/>
</dbReference>
<evidence type="ECO:0000256" key="11">
    <source>
        <dbReference type="ARBA" id="ARBA00068150"/>
    </source>
</evidence>
<dbReference type="InterPro" id="IPR013656">
    <property type="entry name" value="PAS_4"/>
</dbReference>
<dbReference type="EMBL" id="JACJPY010000046">
    <property type="protein sequence ID" value="MBD2151233.1"/>
    <property type="molecule type" value="Genomic_DNA"/>
</dbReference>
<evidence type="ECO:0000259" key="17">
    <source>
        <dbReference type="PROSITE" id="PS50113"/>
    </source>
</evidence>
<comment type="caution">
    <text evidence="18">The sequence shown here is derived from an EMBL/GenBank/DDBJ whole genome shotgun (WGS) entry which is preliminary data.</text>
</comment>
<dbReference type="PROSITE" id="PS50109">
    <property type="entry name" value="HIS_KIN"/>
    <property type="match status" value="1"/>
</dbReference>
<evidence type="ECO:0000259" key="16">
    <source>
        <dbReference type="PROSITE" id="PS50110"/>
    </source>
</evidence>
<evidence type="ECO:0000256" key="7">
    <source>
        <dbReference type="ARBA" id="ARBA00022777"/>
    </source>
</evidence>
<dbReference type="SMART" id="SM00065">
    <property type="entry name" value="GAF"/>
    <property type="match status" value="1"/>
</dbReference>
<evidence type="ECO:0000313" key="18">
    <source>
        <dbReference type="EMBL" id="MBD2151233.1"/>
    </source>
</evidence>
<evidence type="ECO:0000256" key="12">
    <source>
        <dbReference type="ARBA" id="ARBA00074306"/>
    </source>
</evidence>
<dbReference type="InterPro" id="IPR000700">
    <property type="entry name" value="PAS-assoc_C"/>
</dbReference>
<dbReference type="InterPro" id="IPR013655">
    <property type="entry name" value="PAS_fold_3"/>
</dbReference>
<dbReference type="SMART" id="SM00388">
    <property type="entry name" value="HisKA"/>
    <property type="match status" value="1"/>
</dbReference>
<feature type="domain" description="Response regulatory" evidence="16">
    <location>
        <begin position="6"/>
        <end position="151"/>
    </location>
</feature>
<comment type="similarity">
    <text evidence="2">In the N-terminal section; belongs to the phytochrome family.</text>
</comment>
<evidence type="ECO:0000256" key="13">
    <source>
        <dbReference type="PROSITE-ProRule" id="PRU00169"/>
    </source>
</evidence>
<dbReference type="Pfam" id="PF00072">
    <property type="entry name" value="Response_reg"/>
    <property type="match status" value="2"/>
</dbReference>
<dbReference type="Gene3D" id="3.30.565.10">
    <property type="entry name" value="Histidine kinase-like ATPase, C-terminal domain"/>
    <property type="match status" value="1"/>
</dbReference>
<dbReference type="PANTHER" id="PTHR45339">
    <property type="entry name" value="HYBRID SIGNAL TRANSDUCTION HISTIDINE KINASE J"/>
    <property type="match status" value="1"/>
</dbReference>
<dbReference type="Pfam" id="PF00512">
    <property type="entry name" value="HisKA"/>
    <property type="match status" value="1"/>
</dbReference>
<organism evidence="18 19">
    <name type="scientific">Pseudanabaena cinerea FACHB-1277</name>
    <dbReference type="NCBI Taxonomy" id="2949581"/>
    <lineage>
        <taxon>Bacteria</taxon>
        <taxon>Bacillati</taxon>
        <taxon>Cyanobacteriota</taxon>
        <taxon>Cyanophyceae</taxon>
        <taxon>Pseudanabaenales</taxon>
        <taxon>Pseudanabaenaceae</taxon>
        <taxon>Pseudanabaena</taxon>
        <taxon>Pseudanabaena cinerea</taxon>
    </lineage>
</organism>
<dbReference type="EC" id="2.7.13.3" evidence="3"/>
<reference evidence="18" key="2">
    <citation type="submission" date="2020-08" db="EMBL/GenBank/DDBJ databases">
        <authorList>
            <person name="Chen M."/>
            <person name="Teng W."/>
            <person name="Zhao L."/>
            <person name="Hu C."/>
            <person name="Zhou Y."/>
            <person name="Han B."/>
            <person name="Song L."/>
            <person name="Shu W."/>
        </authorList>
    </citation>
    <scope>NUCLEOTIDE SEQUENCE</scope>
    <source>
        <strain evidence="18">FACHB-1277</strain>
    </source>
</reference>
<feature type="domain" description="Phytochrome chromophore attachment site" evidence="14">
    <location>
        <begin position="183"/>
        <end position="328"/>
    </location>
</feature>
<feature type="modified residue" description="4-aspartylphosphate" evidence="13">
    <location>
        <position position="58"/>
    </location>
</feature>
<dbReference type="InterPro" id="IPR003661">
    <property type="entry name" value="HisK_dim/P_dom"/>
</dbReference>
<dbReference type="RefSeq" id="WP_190351652.1">
    <property type="nucleotide sequence ID" value="NZ_JACJPY010000046.1"/>
</dbReference>
<accession>A0A926Z6W3</accession>
<dbReference type="GO" id="GO:0005524">
    <property type="term" value="F:ATP binding"/>
    <property type="evidence" value="ECO:0007669"/>
    <property type="project" value="UniProtKB-KW"/>
</dbReference>
<dbReference type="GO" id="GO:0000155">
    <property type="term" value="F:phosphorelay sensor kinase activity"/>
    <property type="evidence" value="ECO:0007669"/>
    <property type="project" value="InterPro"/>
</dbReference>
<evidence type="ECO:0000256" key="8">
    <source>
        <dbReference type="ARBA" id="ARBA00022840"/>
    </source>
</evidence>
<evidence type="ECO:0000256" key="6">
    <source>
        <dbReference type="ARBA" id="ARBA00022741"/>
    </source>
</evidence>
<evidence type="ECO:0000256" key="3">
    <source>
        <dbReference type="ARBA" id="ARBA00012438"/>
    </source>
</evidence>
<dbReference type="PANTHER" id="PTHR45339:SF1">
    <property type="entry name" value="HYBRID SIGNAL TRANSDUCTION HISTIDINE KINASE J"/>
    <property type="match status" value="1"/>
</dbReference>
<dbReference type="InterPro" id="IPR005467">
    <property type="entry name" value="His_kinase_dom"/>
</dbReference>
<dbReference type="InterPro" id="IPR003018">
    <property type="entry name" value="GAF"/>
</dbReference>
<evidence type="ECO:0000256" key="5">
    <source>
        <dbReference type="ARBA" id="ARBA00022679"/>
    </source>
</evidence>
<keyword evidence="5" id="KW-0808">Transferase</keyword>
<evidence type="ECO:0000256" key="10">
    <source>
        <dbReference type="ARBA" id="ARBA00064003"/>
    </source>
</evidence>
<dbReference type="PROSITE" id="PS50046">
    <property type="entry name" value="PHYTOCHROME_2"/>
    <property type="match status" value="1"/>
</dbReference>
<dbReference type="CDD" id="cd17546">
    <property type="entry name" value="REC_hyHK_CKI1_RcsC-like"/>
    <property type="match status" value="1"/>
</dbReference>
<evidence type="ECO:0000313" key="19">
    <source>
        <dbReference type="Proteomes" id="UP000631421"/>
    </source>
</evidence>
<evidence type="ECO:0000256" key="1">
    <source>
        <dbReference type="ARBA" id="ARBA00000085"/>
    </source>
</evidence>
<evidence type="ECO:0000256" key="2">
    <source>
        <dbReference type="ARBA" id="ARBA00006402"/>
    </source>
</evidence>
<dbReference type="SMART" id="SM00448">
    <property type="entry name" value="REC"/>
    <property type="match status" value="2"/>
</dbReference>
<comment type="catalytic activity">
    <reaction evidence="1">
        <text>ATP + protein L-histidine = ADP + protein N-phospho-L-histidine.</text>
        <dbReference type="EC" id="2.7.13.3"/>
    </reaction>
</comment>
<protein>
    <recommendedName>
        <fullName evidence="12">Circadian input-output histidine kinase CikA</fullName>
        <ecNumber evidence="3">2.7.13.3</ecNumber>
    </recommendedName>
    <alternativeName>
        <fullName evidence="11">Sensory/regulatory protein RpfC</fullName>
    </alternativeName>
</protein>
<dbReference type="Gene3D" id="3.30.450.40">
    <property type="match status" value="1"/>
</dbReference>
<evidence type="ECO:0000259" key="14">
    <source>
        <dbReference type="PROSITE" id="PS50046"/>
    </source>
</evidence>
<feature type="domain" description="Histidine kinase" evidence="15">
    <location>
        <begin position="632"/>
        <end position="880"/>
    </location>
</feature>
<evidence type="ECO:0000259" key="15">
    <source>
        <dbReference type="PROSITE" id="PS50109"/>
    </source>
</evidence>
<dbReference type="InterPro" id="IPR011006">
    <property type="entry name" value="CheY-like_superfamily"/>
</dbReference>
<dbReference type="InterPro" id="IPR003594">
    <property type="entry name" value="HATPase_dom"/>
</dbReference>
<dbReference type="SUPFAM" id="SSF55781">
    <property type="entry name" value="GAF domain-like"/>
    <property type="match status" value="1"/>
</dbReference>
<dbReference type="InterPro" id="IPR004358">
    <property type="entry name" value="Sig_transdc_His_kin-like_C"/>
</dbReference>
<comment type="subunit">
    <text evidence="10">At low DSF concentrations, interacts with RpfF.</text>
</comment>
<dbReference type="FunFam" id="1.10.287.130:FF:000002">
    <property type="entry name" value="Two-component osmosensing histidine kinase"/>
    <property type="match status" value="1"/>
</dbReference>
<evidence type="ECO:0000256" key="4">
    <source>
        <dbReference type="ARBA" id="ARBA00022553"/>
    </source>
</evidence>
<keyword evidence="7" id="KW-0418">Kinase</keyword>
<dbReference type="InterPro" id="IPR036097">
    <property type="entry name" value="HisK_dim/P_sf"/>
</dbReference>
<feature type="domain" description="PAC" evidence="17">
    <location>
        <begin position="563"/>
        <end position="614"/>
    </location>
</feature>
<dbReference type="Pfam" id="PF01590">
    <property type="entry name" value="GAF"/>
    <property type="match status" value="1"/>
</dbReference>
<dbReference type="PROSITE" id="PS50110">
    <property type="entry name" value="RESPONSE_REGULATORY"/>
    <property type="match status" value="2"/>
</dbReference>
<dbReference type="PROSITE" id="PS50113">
    <property type="entry name" value="PAC"/>
    <property type="match status" value="1"/>
</dbReference>
<keyword evidence="6" id="KW-0547">Nucleotide-binding</keyword>
<dbReference type="InterPro" id="IPR035965">
    <property type="entry name" value="PAS-like_dom_sf"/>
</dbReference>
<dbReference type="InterPro" id="IPR016132">
    <property type="entry name" value="Phyto_chromo_attachment"/>
</dbReference>
<dbReference type="Gene3D" id="3.40.50.2300">
    <property type="match status" value="2"/>
</dbReference>
<dbReference type="Gene3D" id="1.10.287.130">
    <property type="match status" value="1"/>
</dbReference>
<keyword evidence="4 13" id="KW-0597">Phosphoprotein</keyword>
<dbReference type="CDD" id="cd16922">
    <property type="entry name" value="HATPase_EvgS-ArcB-TorS-like"/>
    <property type="match status" value="1"/>
</dbReference>
<dbReference type="NCBIfam" id="TIGR00229">
    <property type="entry name" value="sensory_box"/>
    <property type="match status" value="2"/>
</dbReference>
<dbReference type="SUPFAM" id="SSF52172">
    <property type="entry name" value="CheY-like"/>
    <property type="match status" value="2"/>
</dbReference>
<gene>
    <name evidence="18" type="ORF">H6F44_14040</name>
</gene>
<dbReference type="Pfam" id="PF08448">
    <property type="entry name" value="PAS_4"/>
    <property type="match status" value="1"/>
</dbReference>
<dbReference type="AlphaFoldDB" id="A0A926Z6W3"/>
<dbReference type="SUPFAM" id="SSF55785">
    <property type="entry name" value="PYP-like sensor domain (PAS domain)"/>
    <property type="match status" value="2"/>
</dbReference>
<keyword evidence="9" id="KW-0902">Two-component regulatory system</keyword>
<dbReference type="Pfam" id="PF08447">
    <property type="entry name" value="PAS_3"/>
    <property type="match status" value="1"/>
</dbReference>
<dbReference type="SUPFAM" id="SSF47384">
    <property type="entry name" value="Homodimeric domain of signal transducing histidine kinase"/>
    <property type="match status" value="1"/>
</dbReference>